<evidence type="ECO:0008006" key="4">
    <source>
        <dbReference type="Google" id="ProtNLM"/>
    </source>
</evidence>
<name>A0ABV3GU39_MICGL</name>
<dbReference type="EMBL" id="JBFALK010000037">
    <property type="protein sequence ID" value="MEV0974911.1"/>
    <property type="molecule type" value="Genomic_DNA"/>
</dbReference>
<evidence type="ECO:0000256" key="1">
    <source>
        <dbReference type="SAM" id="MobiDB-lite"/>
    </source>
</evidence>
<reference evidence="2 3" key="1">
    <citation type="submission" date="2024-06" db="EMBL/GenBank/DDBJ databases">
        <title>The Natural Products Discovery Center: Release of the First 8490 Sequenced Strains for Exploring Actinobacteria Biosynthetic Diversity.</title>
        <authorList>
            <person name="Kalkreuter E."/>
            <person name="Kautsar S.A."/>
            <person name="Yang D."/>
            <person name="Bader C.D."/>
            <person name="Teijaro C.N."/>
            <person name="Fluegel L."/>
            <person name="Davis C.M."/>
            <person name="Simpson J.R."/>
            <person name="Lauterbach L."/>
            <person name="Steele A.D."/>
            <person name="Gui C."/>
            <person name="Meng S."/>
            <person name="Li G."/>
            <person name="Viehrig K."/>
            <person name="Ye F."/>
            <person name="Su P."/>
            <person name="Kiefer A.F."/>
            <person name="Nichols A."/>
            <person name="Cepeda A.J."/>
            <person name="Yan W."/>
            <person name="Fan B."/>
            <person name="Jiang Y."/>
            <person name="Adhikari A."/>
            <person name="Zheng C.-J."/>
            <person name="Schuster L."/>
            <person name="Cowan T.M."/>
            <person name="Smanski M.J."/>
            <person name="Chevrette M.G."/>
            <person name="De Carvalho L.P.S."/>
            <person name="Shen B."/>
        </authorList>
    </citation>
    <scope>NUCLEOTIDE SEQUENCE [LARGE SCALE GENOMIC DNA]</scope>
    <source>
        <strain evidence="2 3">NPDC050100</strain>
    </source>
</reference>
<comment type="caution">
    <text evidence="2">The sequence shown here is derived from an EMBL/GenBank/DDBJ whole genome shotgun (WGS) entry which is preliminary data.</text>
</comment>
<protein>
    <recommendedName>
        <fullName evidence="4">DUF402 domain-containing protein</fullName>
    </recommendedName>
</protein>
<proteinExistence type="predicted"/>
<feature type="region of interest" description="Disordered" evidence="1">
    <location>
        <begin position="67"/>
        <end position="97"/>
    </location>
</feature>
<sequence>MDLFVYDEYGREINWVHWATEGNGPGAADRATAVEEPSIRRLTEWERAVSASGGVYWTAEAAWTPWAPEKTAPPSSRAHPRIASTGGHDHSTSEERP</sequence>
<evidence type="ECO:0000313" key="3">
    <source>
        <dbReference type="Proteomes" id="UP001551675"/>
    </source>
</evidence>
<accession>A0ABV3GU39</accession>
<keyword evidence="3" id="KW-1185">Reference proteome</keyword>
<feature type="compositionally biased region" description="Basic and acidic residues" evidence="1">
    <location>
        <begin position="87"/>
        <end position="97"/>
    </location>
</feature>
<dbReference type="Proteomes" id="UP001551675">
    <property type="component" value="Unassembled WGS sequence"/>
</dbReference>
<gene>
    <name evidence="2" type="ORF">AB0I59_40515</name>
</gene>
<dbReference type="RefSeq" id="WP_358142042.1">
    <property type="nucleotide sequence ID" value="NZ_JBFALK010000037.1"/>
</dbReference>
<organism evidence="2 3">
    <name type="scientific">Microtetraspora glauca</name>
    <dbReference type="NCBI Taxonomy" id="1996"/>
    <lineage>
        <taxon>Bacteria</taxon>
        <taxon>Bacillati</taxon>
        <taxon>Actinomycetota</taxon>
        <taxon>Actinomycetes</taxon>
        <taxon>Streptosporangiales</taxon>
        <taxon>Streptosporangiaceae</taxon>
        <taxon>Microtetraspora</taxon>
    </lineage>
</organism>
<evidence type="ECO:0000313" key="2">
    <source>
        <dbReference type="EMBL" id="MEV0974911.1"/>
    </source>
</evidence>